<name>A0A921I041_9FIRM</name>
<gene>
    <name evidence="2" type="ORF">K8V82_02615</name>
</gene>
<feature type="transmembrane region" description="Helical" evidence="1">
    <location>
        <begin position="71"/>
        <end position="91"/>
    </location>
</feature>
<dbReference type="RefSeq" id="WP_281725030.1">
    <property type="nucleotide sequence ID" value="NZ_CALKQL010000019.1"/>
</dbReference>
<evidence type="ECO:0000256" key="1">
    <source>
        <dbReference type="SAM" id="Phobius"/>
    </source>
</evidence>
<organism evidence="2 3">
    <name type="scientific">Lachnoclostridium phocaeense</name>
    <dbReference type="NCBI Taxonomy" id="1871021"/>
    <lineage>
        <taxon>Bacteria</taxon>
        <taxon>Bacillati</taxon>
        <taxon>Bacillota</taxon>
        <taxon>Clostridia</taxon>
        <taxon>Lachnospirales</taxon>
        <taxon>Lachnospiraceae</taxon>
    </lineage>
</organism>
<reference evidence="2" key="2">
    <citation type="submission" date="2021-09" db="EMBL/GenBank/DDBJ databases">
        <authorList>
            <person name="Gilroy R."/>
        </authorList>
    </citation>
    <scope>NUCLEOTIDE SEQUENCE</scope>
    <source>
        <strain evidence="2">ChiSjej5B23-16112</strain>
    </source>
</reference>
<protein>
    <submittedName>
        <fullName evidence="2">Uncharacterized protein</fullName>
    </submittedName>
</protein>
<dbReference type="Proteomes" id="UP000769156">
    <property type="component" value="Unassembled WGS sequence"/>
</dbReference>
<comment type="caution">
    <text evidence="2">The sequence shown here is derived from an EMBL/GenBank/DDBJ whole genome shotgun (WGS) entry which is preliminary data.</text>
</comment>
<accession>A0A921I041</accession>
<dbReference type="AlphaFoldDB" id="A0A921I041"/>
<evidence type="ECO:0000313" key="2">
    <source>
        <dbReference type="EMBL" id="HJF93665.1"/>
    </source>
</evidence>
<proteinExistence type="predicted"/>
<dbReference type="EMBL" id="DYVY01000046">
    <property type="protein sequence ID" value="HJF93665.1"/>
    <property type="molecule type" value="Genomic_DNA"/>
</dbReference>
<evidence type="ECO:0000313" key="3">
    <source>
        <dbReference type="Proteomes" id="UP000769156"/>
    </source>
</evidence>
<keyword evidence="1" id="KW-0472">Membrane</keyword>
<reference evidence="2" key="1">
    <citation type="journal article" date="2021" name="PeerJ">
        <title>Extensive microbial diversity within the chicken gut microbiome revealed by metagenomics and culture.</title>
        <authorList>
            <person name="Gilroy R."/>
            <person name="Ravi A."/>
            <person name="Getino M."/>
            <person name="Pursley I."/>
            <person name="Horton D.L."/>
            <person name="Alikhan N.F."/>
            <person name="Baker D."/>
            <person name="Gharbi K."/>
            <person name="Hall N."/>
            <person name="Watson M."/>
            <person name="Adriaenssens E.M."/>
            <person name="Foster-Nyarko E."/>
            <person name="Jarju S."/>
            <person name="Secka A."/>
            <person name="Antonio M."/>
            <person name="Oren A."/>
            <person name="Chaudhuri R.R."/>
            <person name="La Ragione R."/>
            <person name="Hildebrand F."/>
            <person name="Pallen M.J."/>
        </authorList>
    </citation>
    <scope>NUCLEOTIDE SEQUENCE</scope>
    <source>
        <strain evidence="2">ChiSjej5B23-16112</strain>
    </source>
</reference>
<sequence length="107" mass="11656">MYDTTTRVKLVKSSICHRQRRRAKRVLRSMAALCLLLAVSLAGAVGASAGFGHTAALSMYGSILLHEEVGGYVLAGVLSFTVAVVITVLCIRYRERDKKDKKEGMRG</sequence>
<keyword evidence="1" id="KW-0812">Transmembrane</keyword>
<keyword evidence="1" id="KW-1133">Transmembrane helix</keyword>